<proteinExistence type="predicted"/>
<dbReference type="PANTHER" id="PTHR46130">
    <property type="entry name" value="LAMGL DOMAIN-CONTAINING PROTEIN"/>
    <property type="match status" value="1"/>
</dbReference>
<organism evidence="7 8">
    <name type="scientific">Euplotes crassus</name>
    <dbReference type="NCBI Taxonomy" id="5936"/>
    <lineage>
        <taxon>Eukaryota</taxon>
        <taxon>Sar</taxon>
        <taxon>Alveolata</taxon>
        <taxon>Ciliophora</taxon>
        <taxon>Intramacronucleata</taxon>
        <taxon>Spirotrichea</taxon>
        <taxon>Hypotrichia</taxon>
        <taxon>Euplotida</taxon>
        <taxon>Euplotidae</taxon>
        <taxon>Moneuplotes</taxon>
    </lineage>
</organism>
<feature type="transmembrane region" description="Helical" evidence="4">
    <location>
        <begin position="859"/>
        <end position="878"/>
    </location>
</feature>
<dbReference type="Gene3D" id="3.90.182.10">
    <property type="entry name" value="Toxin - Anthrax Protective Antigen,domain 1"/>
    <property type="match status" value="1"/>
</dbReference>
<dbReference type="NCBIfam" id="TIGR02232">
    <property type="entry name" value="myxo_disulf_rpt"/>
    <property type="match status" value="3"/>
</dbReference>
<feature type="signal peptide" evidence="5">
    <location>
        <begin position="1"/>
        <end position="29"/>
    </location>
</feature>
<dbReference type="PANTHER" id="PTHR46130:SF3">
    <property type="entry name" value="CHROMOSOME UNDETERMINED SCAFFOLD_33, WHOLE GENOME SHOTGUN SEQUENCE"/>
    <property type="match status" value="1"/>
</dbReference>
<dbReference type="InterPro" id="IPR043543">
    <property type="entry name" value="PAPPA/PAPPA2"/>
</dbReference>
<name>A0AAD1U8L4_EUPCR</name>
<accession>A0AAD1U8L4</accession>
<dbReference type="InterPro" id="IPR037524">
    <property type="entry name" value="PA14/GLEYA"/>
</dbReference>
<feature type="transmembrane region" description="Helical" evidence="4">
    <location>
        <begin position="755"/>
        <end position="774"/>
    </location>
</feature>
<evidence type="ECO:0000313" key="7">
    <source>
        <dbReference type="EMBL" id="CAI2364405.1"/>
    </source>
</evidence>
<dbReference type="SUPFAM" id="SSF56988">
    <property type="entry name" value="Anthrax protective antigen"/>
    <property type="match status" value="1"/>
</dbReference>
<feature type="transmembrane region" description="Helical" evidence="4">
    <location>
        <begin position="890"/>
        <end position="913"/>
    </location>
</feature>
<keyword evidence="2" id="KW-0677">Repeat</keyword>
<feature type="transmembrane region" description="Helical" evidence="4">
    <location>
        <begin position="712"/>
        <end position="735"/>
    </location>
</feature>
<feature type="transmembrane region" description="Helical" evidence="4">
    <location>
        <begin position="664"/>
        <end position="691"/>
    </location>
</feature>
<keyword evidence="8" id="KW-1185">Reference proteome</keyword>
<feature type="transmembrane region" description="Helical" evidence="4">
    <location>
        <begin position="804"/>
        <end position="823"/>
    </location>
</feature>
<gene>
    <name evidence="7" type="ORF">ECRASSUSDP1_LOCUS5748</name>
</gene>
<dbReference type="InterPro" id="IPR011658">
    <property type="entry name" value="PA14_dom"/>
</dbReference>
<evidence type="ECO:0000256" key="5">
    <source>
        <dbReference type="SAM" id="SignalP"/>
    </source>
</evidence>
<evidence type="ECO:0000256" key="1">
    <source>
        <dbReference type="ARBA" id="ARBA00022729"/>
    </source>
</evidence>
<keyword evidence="1 5" id="KW-0732">Signal</keyword>
<keyword evidence="4" id="KW-1133">Transmembrane helix</keyword>
<evidence type="ECO:0000256" key="3">
    <source>
        <dbReference type="ARBA" id="ARBA00023157"/>
    </source>
</evidence>
<dbReference type="SMART" id="SM00758">
    <property type="entry name" value="PA14"/>
    <property type="match status" value="1"/>
</dbReference>
<sequence>MSNQLKLLNPFQSLFKLSMLFLLLLITACQPPTKRIEVVVSKQTSIEAPKEPGLFVSRQMASEKHQNKQSPKDEKIFENSIDHKVYLNPPRSLSTTISPAEITVDSAIIISAQDTNSGQIYYVEIKNKCTRNSPNYDCNSVVYQEQVLDNDIRRRMIFNGIDAYTYSFSSPRPGNITINVYKYTSGRIWTEYYPNKAMTGVSELQEYTSTINHNWGTGNIYNSKQSYIGIKFYFLLLAPATGTFTFSGDVDDDIIFKLGNTVVSSRGCCGTFTGTISLTAGEYYQGYIEYGQTGNDALINLTWMYPGQPEEIIPSSAFFGPEYVGDQIELSILCTNGTYKIFSSGRPICQPVCGDGFKVDPEECDDDNSDDFDGCSSLCAIESMHSCAGGSPTQKDTCVQCIDGTSPNNHKSNCIASCGDGMKHSTEACEDSNIDSGDGCDSDCNPEPNYICIGGTATTFDTCSPCPQGFPPNSARTSCEPLCGDGLRVKNEECDDGNLVDGDGCNSDCQIEDEYICNGGTAQTKNSCSKCSEWYEPDQSKTSCVFVPDSYNDAESSVYTSVIFTSTIGTSFLNFLVGVSSAKYSHTMLNSVFVCQNLPLLSKLGAYLPNLVSKTISNTESMLFSFNFLNIEDTALFQDLATTYGYPMNNNKRGLEVLSNGSCLINLLCLVCMSIIILLFHLLITILKFIIPMSRTHKESCCSIFINKLFRAMTFGFYIRFIMLTYLYLCIISMWDLSGWVNLGKGKSSSHFTASLVFFFLIFILCFSLVFLILSESDEGEFKQSLQKCRACFQGLNPYKFQRLYVSLFFLKRLLVCGVIFFLKDYSLTHKLMIIISIIGLYLLVFLIQRPFLNTRDQVIEIINEGLYLVLTSVLFYFNKRKDWNGKATYLFMSVILAIFITSFAFSIANLLFSLKKRNKQHKIRIINQGIKQEVKEETKQNMFKNSQQNSIQSPVKVHSTNDIKDRMGNSSYISRTTRVGLKQSKATALSPNHHQKYHDKEIHLSSQFHWLGDQHSRLQKTKKSPQQIVL</sequence>
<feature type="transmembrane region" description="Helical" evidence="4">
    <location>
        <begin position="829"/>
        <end position="847"/>
    </location>
</feature>
<evidence type="ECO:0000256" key="2">
    <source>
        <dbReference type="ARBA" id="ARBA00022737"/>
    </source>
</evidence>
<reference evidence="7" key="1">
    <citation type="submission" date="2023-07" db="EMBL/GenBank/DDBJ databases">
        <authorList>
            <consortium name="AG Swart"/>
            <person name="Singh M."/>
            <person name="Singh A."/>
            <person name="Seah K."/>
            <person name="Emmerich C."/>
        </authorList>
    </citation>
    <scope>NUCLEOTIDE SEQUENCE</scope>
    <source>
        <strain evidence="7">DP1</strain>
    </source>
</reference>
<evidence type="ECO:0000259" key="6">
    <source>
        <dbReference type="PROSITE" id="PS51820"/>
    </source>
</evidence>
<dbReference type="GO" id="GO:0004222">
    <property type="term" value="F:metalloendopeptidase activity"/>
    <property type="evidence" value="ECO:0007669"/>
    <property type="project" value="TreeGrafter"/>
</dbReference>
<dbReference type="PROSITE" id="PS51820">
    <property type="entry name" value="PA14"/>
    <property type="match status" value="1"/>
</dbReference>
<dbReference type="EMBL" id="CAMPGE010005555">
    <property type="protein sequence ID" value="CAI2364405.1"/>
    <property type="molecule type" value="Genomic_DNA"/>
</dbReference>
<dbReference type="InterPro" id="IPR011936">
    <property type="entry name" value="Myxo_disulph_rpt"/>
</dbReference>
<protein>
    <recommendedName>
        <fullName evidence="6">PA14 domain-containing protein</fullName>
    </recommendedName>
</protein>
<feature type="domain" description="PA14" evidence="6">
    <location>
        <begin position="183"/>
        <end position="317"/>
    </location>
</feature>
<keyword evidence="4" id="KW-0812">Transmembrane</keyword>
<keyword evidence="3" id="KW-1015">Disulfide bond</keyword>
<evidence type="ECO:0000313" key="8">
    <source>
        <dbReference type="Proteomes" id="UP001295684"/>
    </source>
</evidence>
<dbReference type="Pfam" id="PF07691">
    <property type="entry name" value="PA14"/>
    <property type="match status" value="1"/>
</dbReference>
<dbReference type="GO" id="GO:0005615">
    <property type="term" value="C:extracellular space"/>
    <property type="evidence" value="ECO:0007669"/>
    <property type="project" value="TreeGrafter"/>
</dbReference>
<dbReference type="GO" id="GO:0007166">
    <property type="term" value="P:cell surface receptor signaling pathway"/>
    <property type="evidence" value="ECO:0007669"/>
    <property type="project" value="TreeGrafter"/>
</dbReference>
<feature type="chain" id="PRO_5042282096" description="PA14 domain-containing protein" evidence="5">
    <location>
        <begin position="30"/>
        <end position="1031"/>
    </location>
</feature>
<keyword evidence="4" id="KW-0472">Membrane</keyword>
<dbReference type="Proteomes" id="UP001295684">
    <property type="component" value="Unassembled WGS sequence"/>
</dbReference>
<dbReference type="GO" id="GO:0006508">
    <property type="term" value="P:proteolysis"/>
    <property type="evidence" value="ECO:0007669"/>
    <property type="project" value="TreeGrafter"/>
</dbReference>
<dbReference type="PROSITE" id="PS51257">
    <property type="entry name" value="PROKAR_LIPOPROTEIN"/>
    <property type="match status" value="1"/>
</dbReference>
<evidence type="ECO:0000256" key="4">
    <source>
        <dbReference type="SAM" id="Phobius"/>
    </source>
</evidence>
<comment type="caution">
    <text evidence="7">The sequence shown here is derived from an EMBL/GenBank/DDBJ whole genome shotgun (WGS) entry which is preliminary data.</text>
</comment>
<dbReference type="Pfam" id="PF13948">
    <property type="entry name" value="DUF4215"/>
    <property type="match status" value="3"/>
</dbReference>
<dbReference type="AlphaFoldDB" id="A0AAD1U8L4"/>